<accession>A0A7J6VQK7</accession>
<dbReference type="Gene3D" id="3.40.50.2000">
    <property type="entry name" value="Glycogen Phosphorylase B"/>
    <property type="match status" value="2"/>
</dbReference>
<dbReference type="AlphaFoldDB" id="A0A7J6VQK7"/>
<dbReference type="Pfam" id="PF00201">
    <property type="entry name" value="UDPGT"/>
    <property type="match status" value="1"/>
</dbReference>
<organism evidence="4 5">
    <name type="scientific">Thalictrum thalictroides</name>
    <name type="common">Rue-anemone</name>
    <name type="synonym">Anemone thalictroides</name>
    <dbReference type="NCBI Taxonomy" id="46969"/>
    <lineage>
        <taxon>Eukaryota</taxon>
        <taxon>Viridiplantae</taxon>
        <taxon>Streptophyta</taxon>
        <taxon>Embryophyta</taxon>
        <taxon>Tracheophyta</taxon>
        <taxon>Spermatophyta</taxon>
        <taxon>Magnoliopsida</taxon>
        <taxon>Ranunculales</taxon>
        <taxon>Ranunculaceae</taxon>
        <taxon>Thalictroideae</taxon>
        <taxon>Thalictrum</taxon>
    </lineage>
</organism>
<dbReference type="FunFam" id="3.40.50.2000:FF:000071">
    <property type="entry name" value="Glycosyltransferase"/>
    <property type="match status" value="1"/>
</dbReference>
<comment type="caution">
    <text evidence="4">The sequence shown here is derived from an EMBL/GenBank/DDBJ whole genome shotgun (WGS) entry which is preliminary data.</text>
</comment>
<sequence length="484" mass="54874">MGSDTRQLSVFFFPLMAQGHTIPMIDIARLFAARGTKSTIITTPLNAIHFADSIDRDKKSGLDMRIQIIPFPCVEAGLPEGCESMDDLTSPDMVLTFFLNLYRFQEPLERLLEEHRPDCIVADMFLPWTTDAAKKYGVPRLVFHGTSTFSLCVVDNIVRYAPELKVTSDSEVFVLPSFPGQIEFKRSQLGNRGDSQNPFTELKKKISETELTSFGVVVNSFYELEPAYVDHYKEEMRRKTWNIGPVSLSNRNTINKAHRGRKATIDEHHYINWLNSKEHNSVLYVSFGSMSRFNTAQLLEIAMGLESSKVSFIWVVRMDKTKAEELFLPEGFEERMKGKGLIIKDWAPQMLILDHPAIGGFMTHCGWNSILEGITAGVPFITWPLFAEQFNNEKLVIQVLKTGIPVGNEVWILWIEPEDVSVTKDKVEEAVTRLMGKGEEAGDMRQRARELGERAKQAVEEGGSSYTELTSLIEELRVHSQQIV</sequence>
<evidence type="ECO:0000313" key="5">
    <source>
        <dbReference type="Proteomes" id="UP000554482"/>
    </source>
</evidence>
<evidence type="ECO:0000313" key="4">
    <source>
        <dbReference type="EMBL" id="KAF5186470.1"/>
    </source>
</evidence>
<keyword evidence="5" id="KW-1185">Reference proteome</keyword>
<dbReference type="PANTHER" id="PTHR48047:SF45">
    <property type="entry name" value="SCOPOLETIN GLUCOSYLTRANSFERASE-LIKE"/>
    <property type="match status" value="1"/>
</dbReference>
<gene>
    <name evidence="4" type="ORF">FRX31_023944</name>
</gene>
<name>A0A7J6VQK7_THATH</name>
<evidence type="ECO:0000256" key="2">
    <source>
        <dbReference type="ARBA" id="ARBA00022676"/>
    </source>
</evidence>
<dbReference type="OrthoDB" id="5835829at2759"/>
<dbReference type="GO" id="GO:0035251">
    <property type="term" value="F:UDP-glucosyltransferase activity"/>
    <property type="evidence" value="ECO:0007669"/>
    <property type="project" value="TreeGrafter"/>
</dbReference>
<dbReference type="FunFam" id="3.40.50.2000:FF:000047">
    <property type="entry name" value="Glycosyltransferase"/>
    <property type="match status" value="1"/>
</dbReference>
<dbReference type="CDD" id="cd03784">
    <property type="entry name" value="GT1_Gtf-like"/>
    <property type="match status" value="1"/>
</dbReference>
<comment type="similarity">
    <text evidence="1">Belongs to the UDP-glycosyltransferase family.</text>
</comment>
<dbReference type="PANTHER" id="PTHR48047">
    <property type="entry name" value="GLYCOSYLTRANSFERASE"/>
    <property type="match status" value="1"/>
</dbReference>
<evidence type="ECO:0000256" key="3">
    <source>
        <dbReference type="ARBA" id="ARBA00022679"/>
    </source>
</evidence>
<proteinExistence type="inferred from homology"/>
<dbReference type="Proteomes" id="UP000554482">
    <property type="component" value="Unassembled WGS sequence"/>
</dbReference>
<keyword evidence="2" id="KW-0328">Glycosyltransferase</keyword>
<dbReference type="SUPFAM" id="SSF53756">
    <property type="entry name" value="UDP-Glycosyltransferase/glycogen phosphorylase"/>
    <property type="match status" value="1"/>
</dbReference>
<dbReference type="EMBL" id="JABWDY010029253">
    <property type="protein sequence ID" value="KAF5186470.1"/>
    <property type="molecule type" value="Genomic_DNA"/>
</dbReference>
<evidence type="ECO:0000256" key="1">
    <source>
        <dbReference type="ARBA" id="ARBA00009995"/>
    </source>
</evidence>
<dbReference type="InterPro" id="IPR002213">
    <property type="entry name" value="UDP_glucos_trans"/>
</dbReference>
<protein>
    <submittedName>
        <fullName evidence="4">Udp-glycosyltransferase 73b3</fullName>
    </submittedName>
</protein>
<keyword evidence="3 4" id="KW-0808">Transferase</keyword>
<reference evidence="4 5" key="1">
    <citation type="submission" date="2020-06" db="EMBL/GenBank/DDBJ databases">
        <title>Transcriptomic and genomic resources for Thalictrum thalictroides and T. hernandezii: Facilitating candidate gene discovery in an emerging model plant lineage.</title>
        <authorList>
            <person name="Arias T."/>
            <person name="Riano-Pachon D.M."/>
            <person name="Di Stilio V.S."/>
        </authorList>
    </citation>
    <scope>NUCLEOTIDE SEQUENCE [LARGE SCALE GENOMIC DNA]</scope>
    <source>
        <strain evidence="5">cv. WT478/WT964</strain>
        <tissue evidence="4">Leaves</tissue>
    </source>
</reference>